<comment type="pathway">
    <text evidence="3 4">Sulfur metabolism; hydrogen sulfide biosynthesis; sulfite from sulfate.</text>
</comment>
<keyword evidence="4" id="KW-0963">Cytoplasm</keyword>
<name>V4QST7_9HYPH</name>
<feature type="binding site" evidence="4">
    <location>
        <position position="122"/>
    </location>
    <ligand>
        <name>[4Fe-4S] cluster</name>
        <dbReference type="ChEBI" id="CHEBI:49883"/>
    </ligand>
</feature>
<dbReference type="PIRSF" id="PIRSF000857">
    <property type="entry name" value="PAPS_reductase"/>
    <property type="match status" value="1"/>
</dbReference>
<dbReference type="GO" id="GO:0043866">
    <property type="term" value="F:adenylyl-sulfate reductase (thioredoxin) activity"/>
    <property type="evidence" value="ECO:0007669"/>
    <property type="project" value="UniProtKB-EC"/>
</dbReference>
<dbReference type="PATRIC" id="fig|631454.5.peg.3926"/>
<evidence type="ECO:0000313" key="6">
    <source>
        <dbReference type="EMBL" id="ESR22837.1"/>
    </source>
</evidence>
<dbReference type="PANTHER" id="PTHR46509">
    <property type="entry name" value="PHOSPHOADENOSINE PHOSPHOSULFATE REDUCTASE"/>
    <property type="match status" value="1"/>
</dbReference>
<protein>
    <recommendedName>
        <fullName evidence="4">Adenosine 5'-phosphosulfate reductase</fullName>
        <shortName evidence="4">APS reductase</shortName>
        <ecNumber evidence="4">1.8.4.10</ecNumber>
    </recommendedName>
    <alternativeName>
        <fullName evidence="4">5'-adenylylsulfate reductase</fullName>
    </alternativeName>
    <alternativeName>
        <fullName evidence="4">Thioredoxin-dependent 5'-adenylylsulfate reductase</fullName>
    </alternativeName>
</protein>
<dbReference type="EMBL" id="AWXZ01000040">
    <property type="protein sequence ID" value="ESR22837.1"/>
    <property type="molecule type" value="Genomic_DNA"/>
</dbReference>
<dbReference type="Proteomes" id="UP000017819">
    <property type="component" value="Unassembled WGS sequence"/>
</dbReference>
<reference evidence="6 7" key="1">
    <citation type="journal article" date="2014" name="Genome Announc.">
        <title>Draft Genome Sequence of Lutibaculum baratangense Strain AMV1T, Isolated from a Mud Volcano in Andamans, India.</title>
        <authorList>
            <person name="Singh A."/>
            <person name="Sreenivas A."/>
            <person name="Sathyanarayana Reddy G."/>
            <person name="Pinnaka A.K."/>
            <person name="Shivaji S."/>
        </authorList>
    </citation>
    <scope>NUCLEOTIDE SEQUENCE [LARGE SCALE GENOMIC DNA]</scope>
    <source>
        <strain evidence="6 7">AMV1</strain>
    </source>
</reference>
<keyword evidence="2 4" id="KW-0560">Oxidoreductase</keyword>
<feature type="domain" description="Phosphoadenosine phosphosulphate reductase" evidence="5">
    <location>
        <begin position="42"/>
        <end position="209"/>
    </location>
</feature>
<dbReference type="InterPro" id="IPR004511">
    <property type="entry name" value="PAPS/APS_Rdtase"/>
</dbReference>
<comment type="subcellular location">
    <subcellularLocation>
        <location evidence="4">Cytoplasm</location>
    </subcellularLocation>
</comment>
<dbReference type="EC" id="1.8.4.10" evidence="4"/>
<comment type="catalytic activity">
    <reaction evidence="4">
        <text>[thioredoxin]-disulfide + sulfite + AMP + 2 H(+) = adenosine 5'-phosphosulfate + [thioredoxin]-dithiol</text>
        <dbReference type="Rhea" id="RHEA:21976"/>
        <dbReference type="Rhea" id="RHEA-COMP:10698"/>
        <dbReference type="Rhea" id="RHEA-COMP:10700"/>
        <dbReference type="ChEBI" id="CHEBI:15378"/>
        <dbReference type="ChEBI" id="CHEBI:17359"/>
        <dbReference type="ChEBI" id="CHEBI:29950"/>
        <dbReference type="ChEBI" id="CHEBI:50058"/>
        <dbReference type="ChEBI" id="CHEBI:58243"/>
        <dbReference type="ChEBI" id="CHEBI:456215"/>
        <dbReference type="EC" id="1.8.4.10"/>
    </reaction>
</comment>
<dbReference type="GO" id="GO:0051539">
    <property type="term" value="F:4 iron, 4 sulfur cluster binding"/>
    <property type="evidence" value="ECO:0007669"/>
    <property type="project" value="UniProtKB-UniRule"/>
</dbReference>
<dbReference type="CDD" id="cd23945">
    <property type="entry name" value="PAPS_reductase"/>
    <property type="match status" value="1"/>
</dbReference>
<keyword evidence="4" id="KW-0411">Iron-sulfur</keyword>
<dbReference type="GO" id="GO:0005737">
    <property type="term" value="C:cytoplasm"/>
    <property type="evidence" value="ECO:0007669"/>
    <property type="project" value="UniProtKB-SubCell"/>
</dbReference>
<dbReference type="NCBIfam" id="TIGR00434">
    <property type="entry name" value="cysH"/>
    <property type="match status" value="1"/>
</dbReference>
<dbReference type="STRING" id="631454.N177_3974"/>
<dbReference type="SUPFAM" id="SSF52402">
    <property type="entry name" value="Adenine nucleotide alpha hydrolases-like"/>
    <property type="match status" value="1"/>
</dbReference>
<dbReference type="eggNOG" id="COG0175">
    <property type="taxonomic scope" value="Bacteria"/>
</dbReference>
<dbReference type="Gene3D" id="3.40.50.620">
    <property type="entry name" value="HUPs"/>
    <property type="match status" value="1"/>
</dbReference>
<evidence type="ECO:0000256" key="3">
    <source>
        <dbReference type="ARBA" id="ARBA00024327"/>
    </source>
</evidence>
<dbReference type="HAMAP" id="MF_00063">
    <property type="entry name" value="CysH"/>
    <property type="match status" value="1"/>
</dbReference>
<feature type="binding site" evidence="4">
    <location>
        <position position="203"/>
    </location>
    <ligand>
        <name>[4Fe-4S] cluster</name>
        <dbReference type="ChEBI" id="CHEBI:49883"/>
    </ligand>
</feature>
<keyword evidence="7" id="KW-1185">Reference proteome</keyword>
<keyword evidence="4" id="KW-0479">Metal-binding</keyword>
<sequence length="249" mass="27286">MRHSDISGRLPMAMALDRLLSGEPARDVIRYVLADMAPGRSAVVSSFGAESVVLLHLVAQVDPDTPVIFIDTQKHFAETLRYRDTLVERLGLTNVRSTVPDAGRLAAYDTTGELHAVNPDLCCHLRKTEPLERALSGFDVWLTGRKRHQNAVRQAMPMVEEEGGRMKVNPLADWTPSDTSSYMVLHELPAHPLIGQGYRSIGCRPCTSPVADGEDERAGRWRGTGKTECGIHLTRNGVPVGVIERSVGA</sequence>
<dbReference type="RefSeq" id="WP_023434083.1">
    <property type="nucleotide sequence ID" value="NZ_AWXZ01000040.1"/>
</dbReference>
<gene>
    <name evidence="4" type="primary">cysH</name>
    <name evidence="6" type="ORF">N177_3974</name>
</gene>
<dbReference type="GO" id="GO:0070814">
    <property type="term" value="P:hydrogen sulfide biosynthetic process"/>
    <property type="evidence" value="ECO:0007669"/>
    <property type="project" value="UniProtKB-UniRule"/>
</dbReference>
<keyword evidence="4" id="KW-0408">Iron</keyword>
<organism evidence="6 7">
    <name type="scientific">Lutibaculum baratangense AMV1</name>
    <dbReference type="NCBI Taxonomy" id="631454"/>
    <lineage>
        <taxon>Bacteria</taxon>
        <taxon>Pseudomonadati</taxon>
        <taxon>Pseudomonadota</taxon>
        <taxon>Alphaproteobacteria</taxon>
        <taxon>Hyphomicrobiales</taxon>
        <taxon>Tepidamorphaceae</taxon>
        <taxon>Lutibaculum</taxon>
    </lineage>
</organism>
<evidence type="ECO:0000256" key="2">
    <source>
        <dbReference type="ARBA" id="ARBA00023002"/>
    </source>
</evidence>
<dbReference type="GO" id="GO:0004604">
    <property type="term" value="F:phosphoadenylyl-sulfate reductase (thioredoxin) activity"/>
    <property type="evidence" value="ECO:0007669"/>
    <property type="project" value="UniProtKB-UniRule"/>
</dbReference>
<accession>V4QST7</accession>
<evidence type="ECO:0000259" key="5">
    <source>
        <dbReference type="Pfam" id="PF01507"/>
    </source>
</evidence>
<dbReference type="AlphaFoldDB" id="V4QST7"/>
<feature type="binding site" evidence="4">
    <location>
        <position position="123"/>
    </location>
    <ligand>
        <name>[4Fe-4S] cluster</name>
        <dbReference type="ChEBI" id="CHEBI:49883"/>
    </ligand>
</feature>
<evidence type="ECO:0000313" key="7">
    <source>
        <dbReference type="Proteomes" id="UP000017819"/>
    </source>
</evidence>
<proteinExistence type="inferred from homology"/>
<comment type="similarity">
    <text evidence="1 4">Belongs to the PAPS reductase family. CysH subfamily.</text>
</comment>
<dbReference type="InterPro" id="IPR002500">
    <property type="entry name" value="PAPS_reduct_dom"/>
</dbReference>
<evidence type="ECO:0000256" key="1">
    <source>
        <dbReference type="ARBA" id="ARBA00009732"/>
    </source>
</evidence>
<dbReference type="NCBIfam" id="NF002537">
    <property type="entry name" value="PRK02090.1"/>
    <property type="match status" value="1"/>
</dbReference>
<feature type="binding site" evidence="4">
    <location>
        <position position="206"/>
    </location>
    <ligand>
        <name>[4Fe-4S] cluster</name>
        <dbReference type="ChEBI" id="CHEBI:49883"/>
    </ligand>
</feature>
<comment type="function">
    <text evidence="4">Catalyzes the formation of sulfite from adenosine 5'-phosphosulfate (APS) using thioredoxin as an electron donor.</text>
</comment>
<comment type="cofactor">
    <cofactor evidence="4">
        <name>[4Fe-4S] cluster</name>
        <dbReference type="ChEBI" id="CHEBI:49883"/>
    </cofactor>
    <text evidence="4">Binds 1 [4Fe-4S] cluster per subunit.</text>
</comment>
<comment type="caution">
    <text evidence="6">The sequence shown here is derived from an EMBL/GenBank/DDBJ whole genome shotgun (WGS) entry which is preliminary data.</text>
</comment>
<dbReference type="InterPro" id="IPR014729">
    <property type="entry name" value="Rossmann-like_a/b/a_fold"/>
</dbReference>
<evidence type="ECO:0000256" key="4">
    <source>
        <dbReference type="HAMAP-Rule" id="MF_00063"/>
    </source>
</evidence>
<dbReference type="GO" id="GO:0019379">
    <property type="term" value="P:sulfate assimilation, phosphoadenylyl sulfate reduction by phosphoadenylyl-sulfate reductase (thioredoxin)"/>
    <property type="evidence" value="ECO:0007669"/>
    <property type="project" value="UniProtKB-UniRule"/>
</dbReference>
<dbReference type="Pfam" id="PF01507">
    <property type="entry name" value="PAPS_reduct"/>
    <property type="match status" value="1"/>
</dbReference>
<dbReference type="GO" id="GO:0046872">
    <property type="term" value="F:metal ion binding"/>
    <property type="evidence" value="ECO:0007669"/>
    <property type="project" value="UniProtKB-KW"/>
</dbReference>
<dbReference type="PANTHER" id="PTHR46509:SF1">
    <property type="entry name" value="PHOSPHOADENOSINE PHOSPHOSULFATE REDUCTASE"/>
    <property type="match status" value="1"/>
</dbReference>
<feature type="active site" description="Nucleophile; cysteine thiosulfonate intermediate" evidence="4">
    <location>
        <position position="229"/>
    </location>
</feature>